<dbReference type="RefSeq" id="WP_284196649.1">
    <property type="nucleotide sequence ID" value="NZ_BSOG01000002.1"/>
</dbReference>
<dbReference type="Pfam" id="PF12706">
    <property type="entry name" value="Lactamase_B_2"/>
    <property type="match status" value="1"/>
</dbReference>
<organism evidence="2 3">
    <name type="scientific">Chitinimonas prasina</name>
    <dbReference type="NCBI Taxonomy" id="1434937"/>
    <lineage>
        <taxon>Bacteria</taxon>
        <taxon>Pseudomonadati</taxon>
        <taxon>Pseudomonadota</taxon>
        <taxon>Betaproteobacteria</taxon>
        <taxon>Neisseriales</taxon>
        <taxon>Chitinibacteraceae</taxon>
        <taxon>Chitinimonas</taxon>
    </lineage>
</organism>
<comment type="caution">
    <text evidence="2">The sequence shown here is derived from an EMBL/GenBank/DDBJ whole genome shotgun (WGS) entry which is preliminary data.</text>
</comment>
<reference evidence="3" key="1">
    <citation type="journal article" date="2019" name="Int. J. Syst. Evol. Microbiol.">
        <title>The Global Catalogue of Microorganisms (GCM) 10K type strain sequencing project: providing services to taxonomists for standard genome sequencing and annotation.</title>
        <authorList>
            <consortium name="The Broad Institute Genomics Platform"/>
            <consortium name="The Broad Institute Genome Sequencing Center for Infectious Disease"/>
            <person name="Wu L."/>
            <person name="Ma J."/>
        </authorList>
    </citation>
    <scope>NUCLEOTIDE SEQUENCE [LARGE SCALE GENOMIC DNA]</scope>
    <source>
        <strain evidence="3">NBRC 110044</strain>
    </source>
</reference>
<gene>
    <name evidence="2" type="ORF">GCM10007907_23400</name>
</gene>
<evidence type="ECO:0000259" key="1">
    <source>
        <dbReference type="Pfam" id="PF12706"/>
    </source>
</evidence>
<name>A0ABQ5YEX5_9NEIS</name>
<sequence>MNAEVLILGCGSSAGTPAIGCHCATCSSDDARNRRSRASSVVTVAGLSFLIDTGPDLRTQALREGLTKVDAVLYTHQHADHMNGIDDLRAFCYVNKAAMPVFGSDYTMADIHTRFHYTTLPPGPWWELPSLQTTAVHGAFCHRGVEITPIPVLHGRWPVYGYRIGNVAYLTDVSEIPEASFALLQGLDLLLLDCLREQPHHTHFGVAQSLAAAARIGARRTVLIHMTHELEYHALSQRMPAGVEVGYDGMRLVA</sequence>
<dbReference type="Gene3D" id="3.60.15.10">
    <property type="entry name" value="Ribonuclease Z/Hydroxyacylglutathione hydrolase-like"/>
    <property type="match status" value="1"/>
</dbReference>
<evidence type="ECO:0000313" key="2">
    <source>
        <dbReference type="EMBL" id="GLR13550.1"/>
    </source>
</evidence>
<proteinExistence type="predicted"/>
<keyword evidence="3" id="KW-1185">Reference proteome</keyword>
<dbReference type="CDD" id="cd16279">
    <property type="entry name" value="metallo-hydrolase-like_MBL-fold"/>
    <property type="match status" value="1"/>
</dbReference>
<dbReference type="SUPFAM" id="SSF56281">
    <property type="entry name" value="Metallo-hydrolase/oxidoreductase"/>
    <property type="match status" value="1"/>
</dbReference>
<accession>A0ABQ5YEX5</accession>
<dbReference type="InterPro" id="IPR001279">
    <property type="entry name" value="Metallo-B-lactamas"/>
</dbReference>
<feature type="domain" description="Metallo-beta-lactamase" evidence="1">
    <location>
        <begin position="49"/>
        <end position="226"/>
    </location>
</feature>
<dbReference type="Proteomes" id="UP001156706">
    <property type="component" value="Unassembled WGS sequence"/>
</dbReference>
<dbReference type="PANTHER" id="PTHR42663:SF6">
    <property type="entry name" value="HYDROLASE C777.06C-RELATED"/>
    <property type="match status" value="1"/>
</dbReference>
<protein>
    <submittedName>
        <fullName evidence="2">MBL fold metallo-hydrolase</fullName>
    </submittedName>
</protein>
<dbReference type="PANTHER" id="PTHR42663">
    <property type="entry name" value="HYDROLASE C777.06C-RELATED-RELATED"/>
    <property type="match status" value="1"/>
</dbReference>
<dbReference type="InterPro" id="IPR036866">
    <property type="entry name" value="RibonucZ/Hydroxyglut_hydro"/>
</dbReference>
<dbReference type="EMBL" id="BSOG01000002">
    <property type="protein sequence ID" value="GLR13550.1"/>
    <property type="molecule type" value="Genomic_DNA"/>
</dbReference>
<evidence type="ECO:0000313" key="3">
    <source>
        <dbReference type="Proteomes" id="UP001156706"/>
    </source>
</evidence>